<dbReference type="AlphaFoldDB" id="A0A9W8ZHL9"/>
<comment type="caution">
    <text evidence="3">The sequence shown here is derived from an EMBL/GenBank/DDBJ whole genome shotgun (WGS) entry which is preliminary data.</text>
</comment>
<dbReference type="Proteomes" id="UP001140510">
    <property type="component" value="Unassembled WGS sequence"/>
</dbReference>
<accession>A0A9W8ZHL9</accession>
<dbReference type="OrthoDB" id="10259236at2759"/>
<gene>
    <name evidence="3" type="ORF">N0V91_003840</name>
</gene>
<evidence type="ECO:0000256" key="1">
    <source>
        <dbReference type="ARBA" id="ARBA00022801"/>
    </source>
</evidence>
<dbReference type="SUPFAM" id="SSF55811">
    <property type="entry name" value="Nudix"/>
    <property type="match status" value="1"/>
</dbReference>
<evidence type="ECO:0000313" key="3">
    <source>
        <dbReference type="EMBL" id="KAJ4407571.1"/>
    </source>
</evidence>
<dbReference type="GO" id="GO:0004081">
    <property type="term" value="F:bis(5'-nucleosyl)-tetraphosphatase (asymmetrical) activity"/>
    <property type="evidence" value="ECO:0007669"/>
    <property type="project" value="TreeGrafter"/>
</dbReference>
<feature type="domain" description="Nudix hydrolase" evidence="2">
    <location>
        <begin position="15"/>
        <end position="174"/>
    </location>
</feature>
<keyword evidence="4" id="KW-1185">Reference proteome</keyword>
<dbReference type="InterPro" id="IPR000086">
    <property type="entry name" value="NUDIX_hydrolase_dom"/>
</dbReference>
<dbReference type="GO" id="GO:0006754">
    <property type="term" value="P:ATP biosynthetic process"/>
    <property type="evidence" value="ECO:0007669"/>
    <property type="project" value="TreeGrafter"/>
</dbReference>
<dbReference type="PANTHER" id="PTHR21340">
    <property type="entry name" value="DIADENOSINE 5,5-P1,P4-TETRAPHOSPHATE PYROPHOSPHOHYDROLASE MUTT"/>
    <property type="match status" value="1"/>
</dbReference>
<evidence type="ECO:0000259" key="2">
    <source>
        <dbReference type="PROSITE" id="PS51462"/>
    </source>
</evidence>
<dbReference type="PROSITE" id="PS00893">
    <property type="entry name" value="NUDIX_BOX"/>
    <property type="match status" value="1"/>
</dbReference>
<dbReference type="GO" id="GO:0006167">
    <property type="term" value="P:AMP biosynthetic process"/>
    <property type="evidence" value="ECO:0007669"/>
    <property type="project" value="TreeGrafter"/>
</dbReference>
<organism evidence="3 4">
    <name type="scientific">Didymella pomorum</name>
    <dbReference type="NCBI Taxonomy" id="749634"/>
    <lineage>
        <taxon>Eukaryota</taxon>
        <taxon>Fungi</taxon>
        <taxon>Dikarya</taxon>
        <taxon>Ascomycota</taxon>
        <taxon>Pezizomycotina</taxon>
        <taxon>Dothideomycetes</taxon>
        <taxon>Pleosporomycetidae</taxon>
        <taxon>Pleosporales</taxon>
        <taxon>Pleosporineae</taxon>
        <taxon>Didymellaceae</taxon>
        <taxon>Didymella</taxon>
    </lineage>
</organism>
<dbReference type="Pfam" id="PF00293">
    <property type="entry name" value="NUDIX"/>
    <property type="match status" value="1"/>
</dbReference>
<name>A0A9W8ZHL9_9PLEO</name>
<keyword evidence="1" id="KW-0378">Hydrolase</keyword>
<dbReference type="InterPro" id="IPR051325">
    <property type="entry name" value="Nudix_hydrolase_domain"/>
</dbReference>
<evidence type="ECO:0000313" key="4">
    <source>
        <dbReference type="Proteomes" id="UP001140510"/>
    </source>
</evidence>
<dbReference type="EMBL" id="JAPEVA010000020">
    <property type="protein sequence ID" value="KAJ4407571.1"/>
    <property type="molecule type" value="Genomic_DNA"/>
</dbReference>
<sequence>MANSSFVTRQYASEQFVESCGAVLFISSKPANAKVCLVNLLSTNEWMLPKGRRNIGESRKEAAIREVAEETGLQCRLLPVTMSTRACAPTDPPDVPDEARTQIDITEPFMCTVRELPKGNGAKLIWWYIAVLEYDAYSRQGPGEAQFKPEFFTVDDAVQILHFESDREVLRKAIEIINTTEFWQKRLNFLQPEELTTY</sequence>
<protein>
    <recommendedName>
        <fullName evidence="2">Nudix hydrolase domain-containing protein</fullName>
    </recommendedName>
</protein>
<dbReference type="InterPro" id="IPR015797">
    <property type="entry name" value="NUDIX_hydrolase-like_dom_sf"/>
</dbReference>
<dbReference type="InterPro" id="IPR020084">
    <property type="entry name" value="NUDIX_hydrolase_CS"/>
</dbReference>
<dbReference type="Gene3D" id="3.90.79.10">
    <property type="entry name" value="Nucleoside Triphosphate Pyrophosphohydrolase"/>
    <property type="match status" value="1"/>
</dbReference>
<reference evidence="3" key="1">
    <citation type="submission" date="2022-10" db="EMBL/GenBank/DDBJ databases">
        <title>Tapping the CABI collections for fungal endophytes: first genome assemblies for Collariella, Neodidymelliopsis, Ascochyta clinopodiicola, Didymella pomorum, Didymosphaeria variabile, Neocosmospora piperis and Neocucurbitaria cava.</title>
        <authorList>
            <person name="Hill R."/>
        </authorList>
    </citation>
    <scope>NUCLEOTIDE SEQUENCE</scope>
    <source>
        <strain evidence="3">IMI 355091</strain>
    </source>
</reference>
<proteinExistence type="predicted"/>
<dbReference type="PROSITE" id="PS51462">
    <property type="entry name" value="NUDIX"/>
    <property type="match status" value="1"/>
</dbReference>
<dbReference type="PANTHER" id="PTHR21340:SF0">
    <property type="entry name" value="BIS(5'-NUCLEOSYL)-TETRAPHOSPHATASE [ASYMMETRICAL]"/>
    <property type="match status" value="1"/>
</dbReference>